<gene>
    <name evidence="2" type="ORF">TCAL_16538</name>
</gene>
<organism evidence="2 3">
    <name type="scientific">Tigriopus californicus</name>
    <name type="common">Marine copepod</name>
    <dbReference type="NCBI Taxonomy" id="6832"/>
    <lineage>
        <taxon>Eukaryota</taxon>
        <taxon>Metazoa</taxon>
        <taxon>Ecdysozoa</taxon>
        <taxon>Arthropoda</taxon>
        <taxon>Crustacea</taxon>
        <taxon>Multicrustacea</taxon>
        <taxon>Hexanauplia</taxon>
        <taxon>Copepoda</taxon>
        <taxon>Harpacticoida</taxon>
        <taxon>Harpacticidae</taxon>
        <taxon>Tigriopus</taxon>
    </lineage>
</organism>
<evidence type="ECO:0000256" key="1">
    <source>
        <dbReference type="SAM" id="MobiDB-lite"/>
    </source>
</evidence>
<reference evidence="2 3" key="1">
    <citation type="journal article" date="2018" name="Nat. Ecol. Evol.">
        <title>Genomic signatures of mitonuclear coevolution across populations of Tigriopus californicus.</title>
        <authorList>
            <person name="Barreto F.S."/>
            <person name="Watson E.T."/>
            <person name="Lima T.G."/>
            <person name="Willett C.S."/>
            <person name="Edmands S."/>
            <person name="Li W."/>
            <person name="Burton R.S."/>
        </authorList>
    </citation>
    <scope>NUCLEOTIDE SEQUENCE [LARGE SCALE GENOMIC DNA]</scope>
    <source>
        <strain evidence="2 3">San Diego</strain>
    </source>
</reference>
<sequence length="72" mass="8232">MPTAVNFLVSNQIQVFAFRIKLARNGTRWKKSKKCERTEDLTLLNPEADGLQGTDDISPQLKHRSNTPQLKH</sequence>
<keyword evidence="3" id="KW-1185">Reference proteome</keyword>
<proteinExistence type="predicted"/>
<evidence type="ECO:0000313" key="2">
    <source>
        <dbReference type="EMBL" id="TRY68558.1"/>
    </source>
</evidence>
<dbReference type="EMBL" id="VCGU01000010">
    <property type="protein sequence ID" value="TRY68558.1"/>
    <property type="molecule type" value="Genomic_DNA"/>
</dbReference>
<dbReference type="Proteomes" id="UP000318571">
    <property type="component" value="Chromosome 1"/>
</dbReference>
<feature type="region of interest" description="Disordered" evidence="1">
    <location>
        <begin position="46"/>
        <end position="72"/>
    </location>
</feature>
<protein>
    <submittedName>
        <fullName evidence="2">Uncharacterized protein</fullName>
    </submittedName>
</protein>
<comment type="caution">
    <text evidence="2">The sequence shown here is derived from an EMBL/GenBank/DDBJ whole genome shotgun (WGS) entry which is preliminary data.</text>
</comment>
<evidence type="ECO:0000313" key="3">
    <source>
        <dbReference type="Proteomes" id="UP000318571"/>
    </source>
</evidence>
<name>A0A553NT14_TIGCA</name>
<feature type="compositionally biased region" description="Basic residues" evidence="1">
    <location>
        <begin position="61"/>
        <end position="72"/>
    </location>
</feature>
<accession>A0A553NT14</accession>
<dbReference type="AlphaFoldDB" id="A0A553NT14"/>